<dbReference type="AlphaFoldDB" id="A0A905QX06"/>
<accession>A0A905QX06</accession>
<proteinExistence type="predicted"/>
<evidence type="ECO:0000313" key="2">
    <source>
        <dbReference type="Proteomes" id="UP000015103"/>
    </source>
</evidence>
<organism evidence="1 2">
    <name type="scientific">Rhodnius prolixus</name>
    <name type="common">Triatomid bug</name>
    <dbReference type="NCBI Taxonomy" id="13249"/>
    <lineage>
        <taxon>Eukaryota</taxon>
        <taxon>Metazoa</taxon>
        <taxon>Ecdysozoa</taxon>
        <taxon>Arthropoda</taxon>
        <taxon>Hexapoda</taxon>
        <taxon>Insecta</taxon>
        <taxon>Pterygota</taxon>
        <taxon>Neoptera</taxon>
        <taxon>Paraneoptera</taxon>
        <taxon>Hemiptera</taxon>
        <taxon>Heteroptera</taxon>
        <taxon>Panheteroptera</taxon>
        <taxon>Cimicomorpha</taxon>
        <taxon>Reduviidae</taxon>
        <taxon>Triatominae</taxon>
        <taxon>Rhodnius</taxon>
    </lineage>
</organism>
<dbReference type="EMBL" id="ACPB03000317">
    <property type="status" value="NOT_ANNOTATED_CDS"/>
    <property type="molecule type" value="Genomic_DNA"/>
</dbReference>
<name>A0A905QX06_RHOPR</name>
<protein>
    <submittedName>
        <fullName evidence="1">Uncharacterized protein</fullName>
    </submittedName>
</protein>
<sequence length="29" mass="3126">MKGIFELAVCCGGGFYKPPCCEKTYIIPG</sequence>
<dbReference type="EnsemblMetazoa" id="RPRC017826-RA">
    <property type="protein sequence ID" value="RPRC017826-PA"/>
    <property type="gene ID" value="RPRC017826"/>
</dbReference>
<evidence type="ECO:0000313" key="1">
    <source>
        <dbReference type="EnsemblMetazoa" id="RPRC017826-PA"/>
    </source>
</evidence>
<keyword evidence="2" id="KW-1185">Reference proteome</keyword>
<reference evidence="1" key="1">
    <citation type="submission" date="2022-10" db="UniProtKB">
        <authorList>
            <consortium name="EnsemblMetazoa"/>
        </authorList>
    </citation>
    <scope>IDENTIFICATION</scope>
</reference>
<dbReference type="Proteomes" id="UP000015103">
    <property type="component" value="Unassembled WGS sequence"/>
</dbReference>